<dbReference type="SUPFAM" id="SSF47090">
    <property type="entry name" value="PGBD-like"/>
    <property type="match status" value="1"/>
</dbReference>
<reference evidence="7" key="1">
    <citation type="submission" date="2018-05" db="EMBL/GenBank/DDBJ databases">
        <authorList>
            <person name="Lanie J.A."/>
            <person name="Ng W.-L."/>
            <person name="Kazmierczak K.M."/>
            <person name="Andrzejewski T.M."/>
            <person name="Davidsen T.M."/>
            <person name="Wayne K.J."/>
            <person name="Tettelin H."/>
            <person name="Glass J.I."/>
            <person name="Rusch D."/>
            <person name="Podicherti R."/>
            <person name="Tsui H.-C.T."/>
            <person name="Winkler M.E."/>
        </authorList>
    </citation>
    <scope>NUCLEOTIDE SEQUENCE</scope>
</reference>
<evidence type="ECO:0000256" key="2">
    <source>
        <dbReference type="ARBA" id="ARBA00007553"/>
    </source>
</evidence>
<evidence type="ECO:0000256" key="5">
    <source>
        <dbReference type="ARBA" id="ARBA00023316"/>
    </source>
</evidence>
<dbReference type="InterPro" id="IPR051206">
    <property type="entry name" value="NAMLAA_amidase_2"/>
</dbReference>
<dbReference type="InterPro" id="IPR036366">
    <property type="entry name" value="PGBDSf"/>
</dbReference>
<evidence type="ECO:0000256" key="3">
    <source>
        <dbReference type="ARBA" id="ARBA00011901"/>
    </source>
</evidence>
<dbReference type="InterPro" id="IPR036505">
    <property type="entry name" value="Amidase/PGRP_sf"/>
</dbReference>
<gene>
    <name evidence="7" type="ORF">METZ01_LOCUS264828</name>
</gene>
<dbReference type="GO" id="GO:0008745">
    <property type="term" value="F:N-acetylmuramoyl-L-alanine amidase activity"/>
    <property type="evidence" value="ECO:0007669"/>
    <property type="project" value="UniProtKB-EC"/>
</dbReference>
<comment type="similarity">
    <text evidence="2">Belongs to the N-acetylmuramoyl-L-alanine amidase 2 family.</text>
</comment>
<evidence type="ECO:0000256" key="1">
    <source>
        <dbReference type="ARBA" id="ARBA00001561"/>
    </source>
</evidence>
<proteinExistence type="inferred from homology"/>
<dbReference type="GO" id="GO:0009253">
    <property type="term" value="P:peptidoglycan catabolic process"/>
    <property type="evidence" value="ECO:0007669"/>
    <property type="project" value="InterPro"/>
</dbReference>
<sequence length="241" mass="28371">MKINNCFSPNFDKKKRSTKSIKIIVIHYTGMQSERESIMRLCNPRSKVSSHFVINQNGKIYRLVEDRHIAWHAGKSCWGRYRKLNKNSIGIELVNKGHQFGYTNFRKKQLLSLIKICKRLIKKYRIKKRNVVGHSDISPLRKIDPGEKFPWKQLAKKNIGIWHGCKSSFLRKFRKIKISTKKDKIKLVKNLKKIGYCFPTNKKSFFIKTMKAFQRHHRKELINGLADKECLIIAQNLSKNS</sequence>
<name>A0A382JHZ1_9ZZZZ</name>
<keyword evidence="5" id="KW-0961">Cell wall biogenesis/degradation</keyword>
<feature type="domain" description="N-acetylmuramoyl-L-alanine amidase" evidence="6">
    <location>
        <begin position="8"/>
        <end position="146"/>
    </location>
</feature>
<dbReference type="Gene3D" id="1.10.101.10">
    <property type="entry name" value="PGBD-like superfamily/PGBD"/>
    <property type="match status" value="1"/>
</dbReference>
<accession>A0A382JHZ1</accession>
<organism evidence="7">
    <name type="scientific">marine metagenome</name>
    <dbReference type="NCBI Taxonomy" id="408172"/>
    <lineage>
        <taxon>unclassified sequences</taxon>
        <taxon>metagenomes</taxon>
        <taxon>ecological metagenomes</taxon>
    </lineage>
</organism>
<dbReference type="SMART" id="SM00644">
    <property type="entry name" value="Ami_2"/>
    <property type="match status" value="1"/>
</dbReference>
<evidence type="ECO:0000256" key="4">
    <source>
        <dbReference type="ARBA" id="ARBA00022801"/>
    </source>
</evidence>
<evidence type="ECO:0000313" key="7">
    <source>
        <dbReference type="EMBL" id="SVC11974.1"/>
    </source>
</evidence>
<evidence type="ECO:0000259" key="6">
    <source>
        <dbReference type="SMART" id="SM00644"/>
    </source>
</evidence>
<keyword evidence="4" id="KW-0378">Hydrolase</keyword>
<dbReference type="GO" id="GO:0071555">
    <property type="term" value="P:cell wall organization"/>
    <property type="evidence" value="ECO:0007669"/>
    <property type="project" value="UniProtKB-KW"/>
</dbReference>
<dbReference type="EC" id="3.5.1.28" evidence="3"/>
<dbReference type="InterPro" id="IPR036365">
    <property type="entry name" value="PGBD-like_sf"/>
</dbReference>
<comment type="catalytic activity">
    <reaction evidence="1">
        <text>Hydrolyzes the link between N-acetylmuramoyl residues and L-amino acid residues in certain cell-wall glycopeptides.</text>
        <dbReference type="EC" id="3.5.1.28"/>
    </reaction>
</comment>
<dbReference type="GO" id="GO:0009254">
    <property type="term" value="P:peptidoglycan turnover"/>
    <property type="evidence" value="ECO:0007669"/>
    <property type="project" value="TreeGrafter"/>
</dbReference>
<dbReference type="PANTHER" id="PTHR30417">
    <property type="entry name" value="N-ACETYLMURAMOYL-L-ALANINE AMIDASE AMID"/>
    <property type="match status" value="1"/>
</dbReference>
<dbReference type="Pfam" id="PF01510">
    <property type="entry name" value="Amidase_2"/>
    <property type="match status" value="1"/>
</dbReference>
<dbReference type="InterPro" id="IPR002502">
    <property type="entry name" value="Amidase_domain"/>
</dbReference>
<dbReference type="GO" id="GO:0019867">
    <property type="term" value="C:outer membrane"/>
    <property type="evidence" value="ECO:0007669"/>
    <property type="project" value="TreeGrafter"/>
</dbReference>
<dbReference type="PANTHER" id="PTHR30417:SF1">
    <property type="entry name" value="N-ACETYLMURAMOYL-L-ALANINE AMIDASE AMID"/>
    <property type="match status" value="1"/>
</dbReference>
<dbReference type="AlphaFoldDB" id="A0A382JHZ1"/>
<dbReference type="SUPFAM" id="SSF55846">
    <property type="entry name" value="N-acetylmuramoyl-L-alanine amidase-like"/>
    <property type="match status" value="1"/>
</dbReference>
<dbReference type="Gene3D" id="3.40.80.10">
    <property type="entry name" value="Peptidoglycan recognition protein-like"/>
    <property type="match status" value="1"/>
</dbReference>
<dbReference type="EMBL" id="UINC01074607">
    <property type="protein sequence ID" value="SVC11974.1"/>
    <property type="molecule type" value="Genomic_DNA"/>
</dbReference>
<dbReference type="CDD" id="cd06583">
    <property type="entry name" value="PGRP"/>
    <property type="match status" value="1"/>
</dbReference>
<protein>
    <recommendedName>
        <fullName evidence="3">N-acetylmuramoyl-L-alanine amidase</fullName>
        <ecNumber evidence="3">3.5.1.28</ecNumber>
    </recommendedName>
</protein>